<feature type="domain" description="AAA+ ATPase" evidence="2">
    <location>
        <begin position="732"/>
        <end position="876"/>
    </location>
</feature>
<accession>A0A560DZH6</accession>
<sequence>MSEHAFQFLLQHERQPFLPSRCYITADPNVYDPRQWSLQLDAPVGAPWVYQLDDVKDWMLHGPKAERRIFFDISNYRTPSRVLERDEVFRAYLRKILERLPAEYMQRRKYALMPSIGDDKTRARYMEAIEAAIPGITILPEPEMVVEFFRLVKRTLKLETRANNVLLVVDIGASTANMSIVLSRRDGTVLDVDAKGAQRDLRVRALRGDSGPYAGRWVDERLYELLGVAEFLPQEDKGHALRAIEQAKVEASRTGSAVQVELPSNGDPLVVDRDKLVAVSAGLCTELKSTFQKLCERLYVNQTSTDDARKKSEDRFRERAVGDAKDAHRLIDTILLAGGTSLLPGFQDAMMETLFPDGHRPNVLRVGSSFAVAAAAGGLAHVLHNYDPPRLREPDGKGGSVFKAPLESTLPYPLLLGIKQAGERERQVEVLDPNEPFIDDGGQRPIPDTPPLAAGSQPRMRLIPGGAAGVAARQGRPFRAMSVRHSPGKMAIEWDPLRQKAFVHSSQVDGTGTLWIDANTLRTRQESALDPFDGPLRPGALAVDAAEDVILDLGMSKIVALTADRGWTSAEELERVVHEGLHAPLAADNQDGANTAASHDEAAVADDTAMDVGVAAATPSERFTSEASGNQPSAGDGPQRGAEAEAGVASRAAPAERAASPGNERAAAIEPVAQQSDAEEIDVGTAAAFDWDVRVPDSQFSYALETLRDQIKAVDPHLQFDDIVVALLALAIRPIVLLAGPPGCGKSTLVRTIAQILGKKVGHTFHEIAVQAHWENDGVLFDQGGRLSHLVGENPHSHLILFDEFNLTRPEYYLSRLFNALDGGNGAIAPDAKIASCRIFGTMNIDDSSRPPSPKVIDRCFLVELAQVEWQVDKPTGIGSLASIPPLPGLPMVSVDGANTDERINAVLHALQLTVIEHDLRHDILPSRRVLADIKSLLGLQHRLDLQGKDLLKRDDLVDRILASRVLVKLSGAFDQLQPALDALDKALDGAEELPRTRRRLKLARQQARLGFISPWQ</sequence>
<name>A0A560DZH6_9BRAD</name>
<evidence type="ECO:0000313" key="3">
    <source>
        <dbReference type="EMBL" id="TWB02453.1"/>
    </source>
</evidence>
<feature type="region of interest" description="Disordered" evidence="1">
    <location>
        <begin position="620"/>
        <end position="666"/>
    </location>
</feature>
<dbReference type="SUPFAM" id="SSF52540">
    <property type="entry name" value="P-loop containing nucleoside triphosphate hydrolases"/>
    <property type="match status" value="1"/>
</dbReference>
<dbReference type="AlphaFoldDB" id="A0A560DZH6"/>
<dbReference type="InterPro" id="IPR043129">
    <property type="entry name" value="ATPase_NBD"/>
</dbReference>
<dbReference type="RefSeq" id="WP_145662348.1">
    <property type="nucleotide sequence ID" value="NZ_VITK01000003.1"/>
</dbReference>
<feature type="compositionally biased region" description="Low complexity" evidence="1">
    <location>
        <begin position="640"/>
        <end position="662"/>
    </location>
</feature>
<proteinExistence type="predicted"/>
<protein>
    <submittedName>
        <fullName evidence="3">ATPase family protein associated with various cellular activities (AAA)</fullName>
    </submittedName>
</protein>
<dbReference type="GO" id="GO:0005524">
    <property type="term" value="F:ATP binding"/>
    <property type="evidence" value="ECO:0007669"/>
    <property type="project" value="InterPro"/>
</dbReference>
<dbReference type="SUPFAM" id="SSF53067">
    <property type="entry name" value="Actin-like ATPase domain"/>
    <property type="match status" value="1"/>
</dbReference>
<keyword evidence="4" id="KW-1185">Reference proteome</keyword>
<feature type="compositionally biased region" description="Polar residues" evidence="1">
    <location>
        <begin position="621"/>
        <end position="633"/>
    </location>
</feature>
<dbReference type="Gene3D" id="3.40.50.300">
    <property type="entry name" value="P-loop containing nucleotide triphosphate hydrolases"/>
    <property type="match status" value="1"/>
</dbReference>
<dbReference type="Pfam" id="PF00004">
    <property type="entry name" value="AAA"/>
    <property type="match status" value="1"/>
</dbReference>
<evidence type="ECO:0000313" key="4">
    <source>
        <dbReference type="Proteomes" id="UP000319949"/>
    </source>
</evidence>
<dbReference type="CDD" id="cd00009">
    <property type="entry name" value="AAA"/>
    <property type="match status" value="1"/>
</dbReference>
<reference evidence="3 4" key="1">
    <citation type="submission" date="2019-06" db="EMBL/GenBank/DDBJ databases">
        <title>Genomic Encyclopedia of Type Strains, Phase IV (KMG-V): Genome sequencing to study the core and pangenomes of soil and plant-associated prokaryotes.</title>
        <authorList>
            <person name="Whitman W."/>
        </authorList>
    </citation>
    <scope>NUCLEOTIDE SEQUENCE [LARGE SCALE GENOMIC DNA]</scope>
    <source>
        <strain evidence="3 4">BR 510</strain>
    </source>
</reference>
<dbReference type="SMART" id="SM00382">
    <property type="entry name" value="AAA"/>
    <property type="match status" value="1"/>
</dbReference>
<dbReference type="OrthoDB" id="9781481at2"/>
<dbReference type="InterPro" id="IPR003593">
    <property type="entry name" value="AAA+_ATPase"/>
</dbReference>
<dbReference type="Gene3D" id="3.30.420.40">
    <property type="match status" value="2"/>
</dbReference>
<dbReference type="Proteomes" id="UP000319949">
    <property type="component" value="Unassembled WGS sequence"/>
</dbReference>
<dbReference type="InterPro" id="IPR027417">
    <property type="entry name" value="P-loop_NTPase"/>
</dbReference>
<comment type="caution">
    <text evidence="3">The sequence shown here is derived from an EMBL/GenBank/DDBJ whole genome shotgun (WGS) entry which is preliminary data.</text>
</comment>
<dbReference type="Gene3D" id="3.90.640.10">
    <property type="entry name" value="Actin, Chain A, domain 4"/>
    <property type="match status" value="1"/>
</dbReference>
<evidence type="ECO:0000259" key="2">
    <source>
        <dbReference type="SMART" id="SM00382"/>
    </source>
</evidence>
<dbReference type="InterPro" id="IPR003959">
    <property type="entry name" value="ATPase_AAA_core"/>
</dbReference>
<dbReference type="GO" id="GO:0016887">
    <property type="term" value="F:ATP hydrolysis activity"/>
    <property type="evidence" value="ECO:0007669"/>
    <property type="project" value="InterPro"/>
</dbReference>
<evidence type="ECO:0000256" key="1">
    <source>
        <dbReference type="SAM" id="MobiDB-lite"/>
    </source>
</evidence>
<dbReference type="EMBL" id="VITK01000003">
    <property type="protein sequence ID" value="TWB02453.1"/>
    <property type="molecule type" value="Genomic_DNA"/>
</dbReference>
<organism evidence="3 4">
    <name type="scientific">Bradyrhizobium stylosanthis</name>
    <dbReference type="NCBI Taxonomy" id="1803665"/>
    <lineage>
        <taxon>Bacteria</taxon>
        <taxon>Pseudomonadati</taxon>
        <taxon>Pseudomonadota</taxon>
        <taxon>Alphaproteobacteria</taxon>
        <taxon>Hyphomicrobiales</taxon>
        <taxon>Nitrobacteraceae</taxon>
        <taxon>Bradyrhizobium</taxon>
    </lineage>
</organism>
<gene>
    <name evidence="3" type="ORF">FBZ96_1031235</name>
</gene>